<accession>A0A8J2KTN3</accession>
<evidence type="ECO:0008006" key="3">
    <source>
        <dbReference type="Google" id="ProtNLM"/>
    </source>
</evidence>
<dbReference type="AlphaFoldDB" id="A0A8J2KTN3"/>
<dbReference type="Pfam" id="PF21052">
    <property type="entry name" value="EFR3_ARM"/>
    <property type="match status" value="1"/>
</dbReference>
<organism evidence="1 2">
    <name type="scientific">Allacma fusca</name>
    <dbReference type="NCBI Taxonomy" id="39272"/>
    <lineage>
        <taxon>Eukaryota</taxon>
        <taxon>Metazoa</taxon>
        <taxon>Ecdysozoa</taxon>
        <taxon>Arthropoda</taxon>
        <taxon>Hexapoda</taxon>
        <taxon>Collembola</taxon>
        <taxon>Symphypleona</taxon>
        <taxon>Sminthuridae</taxon>
        <taxon>Allacma</taxon>
    </lineage>
</organism>
<proteinExistence type="predicted"/>
<dbReference type="PANTHER" id="PTHR12444:SF8">
    <property type="entry name" value="PROTEIN EFR3 HOMOLOG CMP44E"/>
    <property type="match status" value="1"/>
</dbReference>
<dbReference type="InterPro" id="IPR051851">
    <property type="entry name" value="EFR3_Homologs"/>
</dbReference>
<dbReference type="PANTHER" id="PTHR12444">
    <property type="entry name" value="PROTEIN EFR3 HOMOLOG CMP44E"/>
    <property type="match status" value="1"/>
</dbReference>
<protein>
    <recommendedName>
        <fullName evidence="3">EFR3-like protein</fullName>
    </recommendedName>
</protein>
<evidence type="ECO:0000313" key="2">
    <source>
        <dbReference type="Proteomes" id="UP000708208"/>
    </source>
</evidence>
<dbReference type="EMBL" id="CAJVCH010207863">
    <property type="protein sequence ID" value="CAG7731201.1"/>
    <property type="molecule type" value="Genomic_DNA"/>
</dbReference>
<reference evidence="1" key="1">
    <citation type="submission" date="2021-06" db="EMBL/GenBank/DDBJ databases">
        <authorList>
            <person name="Hodson N. C."/>
            <person name="Mongue J. A."/>
            <person name="Jaron S. K."/>
        </authorList>
    </citation>
    <scope>NUCLEOTIDE SEQUENCE</scope>
</reference>
<dbReference type="GO" id="GO:0072659">
    <property type="term" value="P:protein localization to plasma membrane"/>
    <property type="evidence" value="ECO:0007669"/>
    <property type="project" value="TreeGrafter"/>
</dbReference>
<dbReference type="Proteomes" id="UP000708208">
    <property type="component" value="Unassembled WGS sequence"/>
</dbReference>
<comment type="caution">
    <text evidence="1">The sequence shown here is derived from an EMBL/GenBank/DDBJ whole genome shotgun (WGS) entry which is preliminary data.</text>
</comment>
<name>A0A8J2KTN3_9HEXA</name>
<sequence length="829" mass="94087">MGCCGCCAPRYKRLVDSVFPRDPQDGLVKGNMEKLTFYVLSSPEKLDRVGEYLYQRVSRDIYRKKPGFIVIGVESMDQLLQACHSQTLNLFVESFLRMVQKLLESPDPNLQILATQSFVKFSSIEEDTPSYHRRYDFFVSKFASMCHNNSPNDDIRNEIRAAGTRGLRSVVRKTVSDDLVENIWDSSHMEKIIPSLLFNMEQGRQGLVADENDASTENQNEEEMEAPRLAENCMRDLVNKATFGHVRSFVKPVLHHFDTFELWVPNDFAVHTFRVIMFSIQSQYSYAVIETLMNHLDQHHMKSSAKVRTSMGDVLAKIIDIAAGESVGPSVLEIVNSIVQHIQVSTKLEGADSDEKAYRETLIAALGEYVTHLPDYQKIEIMKFIMQKVPSRVDNSSSQRLLQSMLLKSLLMVGSKYHTTYLSTTFPLSFLQPLLTMCQDEDAELRLLVQNILHTLIDRHQNRERLSSPTITKLEHLKRESCTRTDILFVKKNGSEIFTSLVASVGKNNNAIGNMNAIYTTIALFLVELFCEDTLVDFIRVIISFQDLALTSASLSATQKIHLHVMSVSLFAVIAQCFPAIQDYKNSVVKARRELAAHLIPPMKVRYEAYEPSQNIAEPCLFRQDEIFAILKNEGLEVSSNKLSYSVPRHSWVDAHMQSGSTTDLNSFSMEVDSGASTPIGSRKMRPEREDEEMTVENLKRLLNDSSDIRKEIEVQKRKELTHAYKTANFEDLVAKTAAKQTVLQEIHLPSIISTAVQYFVRLLPRTLSGESFIYRTIIGLIIARCTPNKLRIYIGPALKLCMVVDIEFYGKTSIVSQPVVAVKSRNRE</sequence>
<gene>
    <name evidence="1" type="ORF">AFUS01_LOCUS19807</name>
</gene>
<dbReference type="OrthoDB" id="19232at2759"/>
<keyword evidence="2" id="KW-1185">Reference proteome</keyword>
<dbReference type="InterPro" id="IPR049152">
    <property type="entry name" value="EFR3-like_ARM"/>
</dbReference>
<dbReference type="GO" id="GO:0005886">
    <property type="term" value="C:plasma membrane"/>
    <property type="evidence" value="ECO:0007669"/>
    <property type="project" value="TreeGrafter"/>
</dbReference>
<evidence type="ECO:0000313" key="1">
    <source>
        <dbReference type="EMBL" id="CAG7731201.1"/>
    </source>
</evidence>